<sequence length="126" mass="14695">MRKTFKKGYFSAIWAQCVELWATEYGVLEGDRQRVLNNPPNPTQFKDLRRHMNEVEGHDIPASALSDVFREQRDQLKATRILKPTTRKPALADHFAPQDSDRQRADTLEAEMATWFEKERQQFAAC</sequence>
<dbReference type="EMBL" id="MSCW01000009">
    <property type="protein sequence ID" value="ONF42506.1"/>
    <property type="molecule type" value="Genomic_DNA"/>
</dbReference>
<organism evidence="1 2">
    <name type="scientific">Marinobacter lutaoensis</name>
    <dbReference type="NCBI Taxonomy" id="135739"/>
    <lineage>
        <taxon>Bacteria</taxon>
        <taxon>Pseudomonadati</taxon>
        <taxon>Pseudomonadota</taxon>
        <taxon>Gammaproteobacteria</taxon>
        <taxon>Pseudomonadales</taxon>
        <taxon>Marinobacteraceae</taxon>
        <taxon>Marinobacter</taxon>
    </lineage>
</organism>
<dbReference type="STRING" id="135739.BTO32_14935"/>
<dbReference type="AlphaFoldDB" id="A0A1V2DQ20"/>
<name>A0A1V2DQ20_9GAMM</name>
<dbReference type="Proteomes" id="UP000189339">
    <property type="component" value="Unassembled WGS sequence"/>
</dbReference>
<proteinExistence type="predicted"/>
<comment type="caution">
    <text evidence="1">The sequence shown here is derived from an EMBL/GenBank/DDBJ whole genome shotgun (WGS) entry which is preliminary data.</text>
</comment>
<reference evidence="1 2" key="1">
    <citation type="submission" date="2016-12" db="EMBL/GenBank/DDBJ databases">
        <title>Marinobacter lutaoensis whole genome sequencing.</title>
        <authorList>
            <person name="Verma A."/>
            <person name="Krishnamurthi S."/>
        </authorList>
    </citation>
    <scope>NUCLEOTIDE SEQUENCE [LARGE SCALE GENOMIC DNA]</scope>
    <source>
        <strain evidence="1 2">T5054</strain>
    </source>
</reference>
<evidence type="ECO:0000313" key="1">
    <source>
        <dbReference type="EMBL" id="ONF42506.1"/>
    </source>
</evidence>
<gene>
    <name evidence="1" type="ORF">BTO32_14935</name>
</gene>
<accession>A0A1V2DQ20</accession>
<protein>
    <submittedName>
        <fullName evidence="1">Uncharacterized protein</fullName>
    </submittedName>
</protein>
<evidence type="ECO:0000313" key="2">
    <source>
        <dbReference type="Proteomes" id="UP000189339"/>
    </source>
</evidence>
<keyword evidence="2" id="KW-1185">Reference proteome</keyword>